<gene>
    <name evidence="5" type="ORF">BYL167_LOCUS7015</name>
</gene>
<keyword evidence="2" id="KW-0433">Leucine-rich repeat</keyword>
<evidence type="ECO:0000313" key="6">
    <source>
        <dbReference type="Proteomes" id="UP000681967"/>
    </source>
</evidence>
<evidence type="ECO:0000256" key="1">
    <source>
        <dbReference type="ARBA" id="ARBA00022468"/>
    </source>
</evidence>
<dbReference type="AlphaFoldDB" id="A0A8S2KWQ0"/>
<accession>A0A8S2KWQ0</accession>
<evidence type="ECO:0000313" key="5">
    <source>
        <dbReference type="EMBL" id="CAF3872829.1"/>
    </source>
</evidence>
<dbReference type="PANTHER" id="PTHR24113">
    <property type="entry name" value="RAN GTPASE-ACTIVATING PROTEIN 1"/>
    <property type="match status" value="1"/>
</dbReference>
<dbReference type="EMBL" id="CAJOBH010001774">
    <property type="protein sequence ID" value="CAF3872829.1"/>
    <property type="molecule type" value="Genomic_DNA"/>
</dbReference>
<feature type="compositionally biased region" description="Basic and acidic residues" evidence="4">
    <location>
        <begin position="9"/>
        <end position="28"/>
    </location>
</feature>
<dbReference type="Pfam" id="PF13516">
    <property type="entry name" value="LRR_6"/>
    <property type="match status" value="2"/>
</dbReference>
<evidence type="ECO:0000256" key="4">
    <source>
        <dbReference type="SAM" id="MobiDB-lite"/>
    </source>
</evidence>
<dbReference type="InterPro" id="IPR027038">
    <property type="entry name" value="RanGap"/>
</dbReference>
<dbReference type="GO" id="GO:0005829">
    <property type="term" value="C:cytosol"/>
    <property type="evidence" value="ECO:0007669"/>
    <property type="project" value="TreeGrafter"/>
</dbReference>
<protein>
    <submittedName>
        <fullName evidence="5">Uncharacterized protein</fullName>
    </submittedName>
</protein>
<proteinExistence type="predicted"/>
<dbReference type="GO" id="GO:0048471">
    <property type="term" value="C:perinuclear region of cytoplasm"/>
    <property type="evidence" value="ECO:0007669"/>
    <property type="project" value="TreeGrafter"/>
</dbReference>
<name>A0A8S2KWQ0_9BILA</name>
<dbReference type="InterPro" id="IPR032675">
    <property type="entry name" value="LRR_dom_sf"/>
</dbReference>
<dbReference type="SMART" id="SM00368">
    <property type="entry name" value="LRR_RI"/>
    <property type="match status" value="4"/>
</dbReference>
<dbReference type="PANTHER" id="PTHR24113:SF12">
    <property type="entry name" value="RAN GTPASE-ACTIVATING PROTEIN 1"/>
    <property type="match status" value="1"/>
</dbReference>
<dbReference type="GO" id="GO:0005096">
    <property type="term" value="F:GTPase activator activity"/>
    <property type="evidence" value="ECO:0007669"/>
    <property type="project" value="UniProtKB-KW"/>
</dbReference>
<dbReference type="Gene3D" id="3.80.10.10">
    <property type="entry name" value="Ribonuclease Inhibitor"/>
    <property type="match status" value="1"/>
</dbReference>
<dbReference type="Proteomes" id="UP000681967">
    <property type="component" value="Unassembled WGS sequence"/>
</dbReference>
<organism evidence="5 6">
    <name type="scientific">Rotaria magnacalcarata</name>
    <dbReference type="NCBI Taxonomy" id="392030"/>
    <lineage>
        <taxon>Eukaryota</taxon>
        <taxon>Metazoa</taxon>
        <taxon>Spiralia</taxon>
        <taxon>Gnathifera</taxon>
        <taxon>Rotifera</taxon>
        <taxon>Eurotatoria</taxon>
        <taxon>Bdelloidea</taxon>
        <taxon>Philodinida</taxon>
        <taxon>Philodinidae</taxon>
        <taxon>Rotaria</taxon>
    </lineage>
</organism>
<dbReference type="GO" id="GO:0031267">
    <property type="term" value="F:small GTPase binding"/>
    <property type="evidence" value="ECO:0007669"/>
    <property type="project" value="TreeGrafter"/>
</dbReference>
<evidence type="ECO:0000256" key="2">
    <source>
        <dbReference type="ARBA" id="ARBA00022614"/>
    </source>
</evidence>
<evidence type="ECO:0000256" key="3">
    <source>
        <dbReference type="ARBA" id="ARBA00022737"/>
    </source>
</evidence>
<dbReference type="SUPFAM" id="SSF52047">
    <property type="entry name" value="RNI-like"/>
    <property type="match status" value="1"/>
</dbReference>
<dbReference type="GO" id="GO:0006913">
    <property type="term" value="P:nucleocytoplasmic transport"/>
    <property type="evidence" value="ECO:0007669"/>
    <property type="project" value="TreeGrafter"/>
</dbReference>
<dbReference type="InterPro" id="IPR001611">
    <property type="entry name" value="Leu-rich_rpt"/>
</dbReference>
<keyword evidence="1" id="KW-0343">GTPase activation</keyword>
<sequence>MASSMSNAKMKEQPPKANEEKMSRKERYQQMRVQEAINTKRKNLQDAIDRNEPHNMHLGKMEIENADMETVVDQAIKKKQCTSLILEDNMITVDGITSIVDTLRRGASLKLLRLSGNPIGDDGADLLAELLHEKPDALTGLWLSNTALTNRGVQLLMEALEHPQSTLEILDLSDNKNVTDESVDSILEMFMVNKKLNNLRYANILSGKKQNHLKELYGGKVAFLTFSDSYRGPVTRICNRFFTASFHWSENRCIPEPKAVIEVHESESGIVDGAAESNS</sequence>
<feature type="region of interest" description="Disordered" evidence="4">
    <location>
        <begin position="1"/>
        <end position="28"/>
    </location>
</feature>
<dbReference type="GO" id="GO:0005634">
    <property type="term" value="C:nucleus"/>
    <property type="evidence" value="ECO:0007669"/>
    <property type="project" value="TreeGrafter"/>
</dbReference>
<keyword evidence="3" id="KW-0677">Repeat</keyword>
<comment type="caution">
    <text evidence="5">The sequence shown here is derived from an EMBL/GenBank/DDBJ whole genome shotgun (WGS) entry which is preliminary data.</text>
</comment>
<reference evidence="5" key="1">
    <citation type="submission" date="2021-02" db="EMBL/GenBank/DDBJ databases">
        <authorList>
            <person name="Nowell W R."/>
        </authorList>
    </citation>
    <scope>NUCLEOTIDE SEQUENCE</scope>
</reference>